<evidence type="ECO:0000256" key="4">
    <source>
        <dbReference type="ARBA" id="ARBA00023015"/>
    </source>
</evidence>
<sequence>MADVERGPGRSADDADLAEIDLGLLLALEALLRERNVTRAALRLNIGQPALSARLNRLRQVFDDPLFVPAAAGRGVVPTPRALELQAELAEVLGRLRRMVEGPAAFDPARDQRTFVVAIHENPAVTLAPGFVAQLTAMAPRTRLALVHPTPDIVDRLERGEIDILVTGPGGTSSELMQRPLFEDSFLTAQRKGHPRGTDALDLDAFCACDHLLISADGGGFAGLVDDALSALGRSRRVAVSIQTYALAPVILAHSDCICTLPRRFLMRFAHELDLAPPPLELPPARIVALWHPRNQEDAGHAWLRDRLYQAAAAT</sequence>
<protein>
    <submittedName>
        <fullName evidence="8">LysR family transcriptional regulator</fullName>
    </submittedName>
</protein>
<dbReference type="PRINTS" id="PR00039">
    <property type="entry name" value="HTHLYSR"/>
</dbReference>
<dbReference type="Pfam" id="PF03466">
    <property type="entry name" value="LysR_substrate"/>
    <property type="match status" value="1"/>
</dbReference>
<dbReference type="PANTHER" id="PTHR30118">
    <property type="entry name" value="HTH-TYPE TRANSCRIPTIONAL REGULATOR LEUO-RELATED"/>
    <property type="match status" value="1"/>
</dbReference>
<feature type="domain" description="HTH lysR-type" evidence="7">
    <location>
        <begin position="20"/>
        <end position="79"/>
    </location>
</feature>
<keyword evidence="6" id="KW-0804">Transcription</keyword>
<dbReference type="InterPro" id="IPR050389">
    <property type="entry name" value="LysR-type_TF"/>
</dbReference>
<evidence type="ECO:0000256" key="5">
    <source>
        <dbReference type="ARBA" id="ARBA00023125"/>
    </source>
</evidence>
<keyword evidence="9" id="KW-1185">Reference proteome</keyword>
<evidence type="ECO:0000256" key="2">
    <source>
        <dbReference type="ARBA" id="ARBA00009437"/>
    </source>
</evidence>
<dbReference type="AlphaFoldDB" id="A0A0R3E1G3"/>
<dbReference type="GO" id="GO:0003677">
    <property type="term" value="F:DNA binding"/>
    <property type="evidence" value="ECO:0007669"/>
    <property type="project" value="UniProtKB-KW"/>
</dbReference>
<dbReference type="InterPro" id="IPR022357">
    <property type="entry name" value="MIP_CS"/>
</dbReference>
<evidence type="ECO:0000256" key="3">
    <source>
        <dbReference type="ARBA" id="ARBA00022458"/>
    </source>
</evidence>
<comment type="similarity">
    <text evidence="2">Belongs to the LysR transcriptional regulatory family.</text>
</comment>
<dbReference type="CDD" id="cd08417">
    <property type="entry name" value="PBP2_Nitroaromatics_like"/>
    <property type="match status" value="1"/>
</dbReference>
<dbReference type="RefSeq" id="WP_057747841.1">
    <property type="nucleotide sequence ID" value="NZ_LJYG01000062.1"/>
</dbReference>
<reference evidence="8 9" key="1">
    <citation type="submission" date="2015-09" db="EMBL/GenBank/DDBJ databases">
        <title>Draft Genome Sequence of Bradyrhizobium manausense Strain BR 3351T, a Novel Symbiotic Nitrogen-Fixing Alphaproteobacterium Isolated from Brazilian Amazon Rain Forest.</title>
        <authorList>
            <person name="De Araujo J.L."/>
            <person name="Zilli J.E."/>
        </authorList>
    </citation>
    <scope>NUCLEOTIDE SEQUENCE [LARGE SCALE GENOMIC DNA]</scope>
    <source>
        <strain evidence="8 9">BR3351</strain>
    </source>
</reference>
<dbReference type="Gene3D" id="3.40.190.10">
    <property type="entry name" value="Periplasmic binding protein-like II"/>
    <property type="match status" value="2"/>
</dbReference>
<dbReference type="GO" id="GO:0003700">
    <property type="term" value="F:DNA-binding transcription factor activity"/>
    <property type="evidence" value="ECO:0007669"/>
    <property type="project" value="InterPro"/>
</dbReference>
<dbReference type="InterPro" id="IPR036390">
    <property type="entry name" value="WH_DNA-bd_sf"/>
</dbReference>
<dbReference type="Pfam" id="PF00126">
    <property type="entry name" value="HTH_1"/>
    <property type="match status" value="1"/>
</dbReference>
<dbReference type="Proteomes" id="UP000051936">
    <property type="component" value="Unassembled WGS sequence"/>
</dbReference>
<evidence type="ECO:0000256" key="6">
    <source>
        <dbReference type="ARBA" id="ARBA00023163"/>
    </source>
</evidence>
<organism evidence="8 9">
    <name type="scientific">Bradyrhizobium manausense</name>
    <dbReference type="NCBI Taxonomy" id="989370"/>
    <lineage>
        <taxon>Bacteria</taxon>
        <taxon>Pseudomonadati</taxon>
        <taxon>Pseudomonadota</taxon>
        <taxon>Alphaproteobacteria</taxon>
        <taxon>Hyphomicrobiales</taxon>
        <taxon>Nitrobacteraceae</taxon>
        <taxon>Bradyrhizobium</taxon>
    </lineage>
</organism>
<evidence type="ECO:0000313" key="8">
    <source>
        <dbReference type="EMBL" id="KRQ12719.1"/>
    </source>
</evidence>
<evidence type="ECO:0000259" key="7">
    <source>
        <dbReference type="PROSITE" id="PS50931"/>
    </source>
</evidence>
<dbReference type="SUPFAM" id="SSF46785">
    <property type="entry name" value="Winged helix' DNA-binding domain"/>
    <property type="match status" value="1"/>
</dbReference>
<dbReference type="InterPro" id="IPR037402">
    <property type="entry name" value="YidZ_PBP2"/>
</dbReference>
<keyword evidence="3" id="KW-0536">Nodulation</keyword>
<dbReference type="PANTHER" id="PTHR30118:SF15">
    <property type="entry name" value="TRANSCRIPTIONAL REGULATORY PROTEIN"/>
    <property type="match status" value="1"/>
</dbReference>
<dbReference type="InterPro" id="IPR005119">
    <property type="entry name" value="LysR_subst-bd"/>
</dbReference>
<dbReference type="STRING" id="989370.AOQ71_16435"/>
<evidence type="ECO:0000256" key="1">
    <source>
        <dbReference type="ARBA" id="ARBA00003502"/>
    </source>
</evidence>
<comment type="caution">
    <text evidence="8">The sequence shown here is derived from an EMBL/GenBank/DDBJ whole genome shotgun (WGS) entry which is preliminary data.</text>
</comment>
<dbReference type="OrthoDB" id="8339333at2"/>
<name>A0A0R3E1G3_9BRAD</name>
<keyword evidence="4" id="KW-0805">Transcription regulation</keyword>
<dbReference type="EMBL" id="LJYG01000062">
    <property type="protein sequence ID" value="KRQ12719.1"/>
    <property type="molecule type" value="Genomic_DNA"/>
</dbReference>
<gene>
    <name evidence="8" type="ORF">AOQ71_16435</name>
</gene>
<dbReference type="PROSITE" id="PS00221">
    <property type="entry name" value="MIP"/>
    <property type="match status" value="1"/>
</dbReference>
<accession>A0A0R3E1G3</accession>
<proteinExistence type="inferred from homology"/>
<comment type="function">
    <text evidence="1">NodD regulates the expression of the nodABCFE genes which encode other nodulation proteins. NodD is also a negative regulator of its own expression. Binds flavonoids as inducers.</text>
</comment>
<dbReference type="PROSITE" id="PS50931">
    <property type="entry name" value="HTH_LYSR"/>
    <property type="match status" value="1"/>
</dbReference>
<dbReference type="SUPFAM" id="SSF53850">
    <property type="entry name" value="Periplasmic binding protein-like II"/>
    <property type="match status" value="1"/>
</dbReference>
<dbReference type="Gene3D" id="1.10.10.10">
    <property type="entry name" value="Winged helix-like DNA-binding domain superfamily/Winged helix DNA-binding domain"/>
    <property type="match status" value="1"/>
</dbReference>
<dbReference type="InterPro" id="IPR036388">
    <property type="entry name" value="WH-like_DNA-bd_sf"/>
</dbReference>
<dbReference type="InterPro" id="IPR000847">
    <property type="entry name" value="LysR_HTH_N"/>
</dbReference>
<keyword evidence="5" id="KW-0238">DNA-binding</keyword>
<evidence type="ECO:0000313" key="9">
    <source>
        <dbReference type="Proteomes" id="UP000051936"/>
    </source>
</evidence>